<dbReference type="InterPro" id="IPR036570">
    <property type="entry name" value="HORMA_dom_sf"/>
</dbReference>
<dbReference type="EMBL" id="HBGA01005834">
    <property type="protein sequence ID" value="CAD8990994.1"/>
    <property type="molecule type" value="Transcribed_RNA"/>
</dbReference>
<reference evidence="2" key="1">
    <citation type="submission" date="2021-01" db="EMBL/GenBank/DDBJ databases">
        <authorList>
            <person name="Corre E."/>
            <person name="Pelletier E."/>
            <person name="Niang G."/>
            <person name="Scheremetjew M."/>
            <person name="Finn R."/>
            <person name="Kale V."/>
            <person name="Holt S."/>
            <person name="Cochrane G."/>
            <person name="Meng A."/>
            <person name="Brown T."/>
            <person name="Cohen L."/>
        </authorList>
    </citation>
    <scope>NUCLEOTIDE SEQUENCE</scope>
    <source>
        <strain evidence="2">NIES-381</strain>
    </source>
</reference>
<dbReference type="SUPFAM" id="SSF56019">
    <property type="entry name" value="The spindle assembly checkpoint protein mad2"/>
    <property type="match status" value="1"/>
</dbReference>
<protein>
    <recommendedName>
        <fullName evidence="1">HORMA domain-containing protein</fullName>
    </recommendedName>
</protein>
<feature type="domain" description="HORMA" evidence="1">
    <location>
        <begin position="1"/>
        <end position="197"/>
    </location>
</feature>
<dbReference type="AlphaFoldDB" id="A0A7S1HTY5"/>
<evidence type="ECO:0000259" key="1">
    <source>
        <dbReference type="PROSITE" id="PS50815"/>
    </source>
</evidence>
<dbReference type="PANTHER" id="PTHR11842">
    <property type="entry name" value="MITOTIC SPINDLE ASSEMBLY CHECKPOINT PROTEIN MAD2"/>
    <property type="match status" value="1"/>
</dbReference>
<organism evidence="2">
    <name type="scientific">Eutreptiella gymnastica</name>
    <dbReference type="NCBI Taxonomy" id="73025"/>
    <lineage>
        <taxon>Eukaryota</taxon>
        <taxon>Discoba</taxon>
        <taxon>Euglenozoa</taxon>
        <taxon>Euglenida</taxon>
        <taxon>Spirocuta</taxon>
        <taxon>Euglenophyceae</taxon>
        <taxon>Eutreptiales</taxon>
        <taxon>Eutreptiaceae</taxon>
        <taxon>Eutreptiella</taxon>
    </lineage>
</organism>
<name>A0A7S1HTY5_9EUGL</name>
<accession>A0A7S1HTY5</accession>
<dbReference type="PANTHER" id="PTHR11842:SF10">
    <property type="entry name" value="MITOTIC SPINDLE ASSEMBLY CHECKPOINT PROTEIN MAD2B"/>
    <property type="match status" value="1"/>
</dbReference>
<dbReference type="InterPro" id="IPR045091">
    <property type="entry name" value="Mad2-like"/>
</dbReference>
<dbReference type="InterPro" id="IPR003511">
    <property type="entry name" value="HORMA_dom"/>
</dbReference>
<evidence type="ECO:0000313" key="2">
    <source>
        <dbReference type="EMBL" id="CAD8990994.1"/>
    </source>
</evidence>
<sequence length="209" mass="23441">MQCADVLLQFLEVATHTVLFCRQVYPVEVFEERRKYGAPVWISRHPALRDYVSRTVLSLRDWMSQGLIERFNIILKDDEGFVWERFVLQIASDGAGPTSQCPPELESALRAFLLKLRVCDAQLAPTPCTTFAIVVDSASEAVTETRDWLRAEAPDVPDYVDVDGGDSEDAPPMHRRVVPLKSSAPYAIPGLRLQLWVEQAEHPPAVPAP</sequence>
<proteinExistence type="predicted"/>
<dbReference type="GO" id="GO:0016035">
    <property type="term" value="C:zeta DNA polymerase complex"/>
    <property type="evidence" value="ECO:0007669"/>
    <property type="project" value="TreeGrafter"/>
</dbReference>
<dbReference type="Gene3D" id="3.30.900.10">
    <property type="entry name" value="HORMA domain"/>
    <property type="match status" value="1"/>
</dbReference>
<dbReference type="PROSITE" id="PS50815">
    <property type="entry name" value="HORMA"/>
    <property type="match status" value="1"/>
</dbReference>
<gene>
    <name evidence="2" type="ORF">EGYM00392_LOCUS2037</name>
</gene>